<dbReference type="EMBL" id="JBBPBK010000001">
    <property type="protein sequence ID" value="KAK9292946.1"/>
    <property type="molecule type" value="Genomic_DNA"/>
</dbReference>
<dbReference type="PROSITE" id="PS51782">
    <property type="entry name" value="LYSM"/>
    <property type="match status" value="1"/>
</dbReference>
<feature type="chain" id="PRO_5042898791" description="LysM domain-containing protein" evidence="8">
    <location>
        <begin position="24"/>
        <end position="210"/>
    </location>
</feature>
<feature type="domain" description="LysM" evidence="9">
    <location>
        <begin position="159"/>
        <end position="205"/>
    </location>
</feature>
<evidence type="ECO:0000256" key="2">
    <source>
        <dbReference type="ARBA" id="ARBA00022475"/>
    </source>
</evidence>
<evidence type="ECO:0000256" key="4">
    <source>
        <dbReference type="ARBA" id="ARBA00022729"/>
    </source>
</evidence>
<dbReference type="Proteomes" id="UP001415857">
    <property type="component" value="Unassembled WGS sequence"/>
</dbReference>
<evidence type="ECO:0000256" key="7">
    <source>
        <dbReference type="ARBA" id="ARBA00023157"/>
    </source>
</evidence>
<dbReference type="SUPFAM" id="SSF54106">
    <property type="entry name" value="LysM domain"/>
    <property type="match status" value="1"/>
</dbReference>
<dbReference type="InterPro" id="IPR044812">
    <property type="entry name" value="CERK1/LYK3-like"/>
</dbReference>
<sequence length="210" mass="23511">MAPHSLLPHLLPFFVTLFARVFASDTSINSSLMYPLNCTRHIKTCKSTLYHINIGLPEEQIASFYSVNTSQIKPIAHANKQDYLITAPCSCKDINGTTGYFYDTSYRVQQGDTFDNVSAQIYSGQAWKVEGQESSFIAGDVVSMHLLCGCVENNSQSVVTYTVQQNDTLSDIATLLSAKISEIERMNRRLIRNPNLIDVGWVLFVPMEKN</sequence>
<dbReference type="GO" id="GO:0045087">
    <property type="term" value="P:innate immune response"/>
    <property type="evidence" value="ECO:0007669"/>
    <property type="project" value="InterPro"/>
</dbReference>
<organism evidence="10 11">
    <name type="scientific">Liquidambar formosana</name>
    <name type="common">Formosan gum</name>
    <dbReference type="NCBI Taxonomy" id="63359"/>
    <lineage>
        <taxon>Eukaryota</taxon>
        <taxon>Viridiplantae</taxon>
        <taxon>Streptophyta</taxon>
        <taxon>Embryophyta</taxon>
        <taxon>Tracheophyta</taxon>
        <taxon>Spermatophyta</taxon>
        <taxon>Magnoliopsida</taxon>
        <taxon>eudicotyledons</taxon>
        <taxon>Gunneridae</taxon>
        <taxon>Pentapetalae</taxon>
        <taxon>Saxifragales</taxon>
        <taxon>Altingiaceae</taxon>
        <taxon>Liquidambar</taxon>
    </lineage>
</organism>
<evidence type="ECO:0000259" key="9">
    <source>
        <dbReference type="PROSITE" id="PS51782"/>
    </source>
</evidence>
<dbReference type="InterPro" id="IPR036779">
    <property type="entry name" value="LysM_dom_sf"/>
</dbReference>
<proteinExistence type="predicted"/>
<accession>A0AAP0X6J1</accession>
<dbReference type="Pfam" id="PF01476">
    <property type="entry name" value="LysM"/>
    <property type="match status" value="1"/>
</dbReference>
<keyword evidence="6" id="KW-0472">Membrane</keyword>
<evidence type="ECO:0000256" key="5">
    <source>
        <dbReference type="ARBA" id="ARBA00022989"/>
    </source>
</evidence>
<keyword evidence="7" id="KW-1015">Disulfide bond</keyword>
<dbReference type="GO" id="GO:0005886">
    <property type="term" value="C:plasma membrane"/>
    <property type="evidence" value="ECO:0007669"/>
    <property type="project" value="UniProtKB-SubCell"/>
</dbReference>
<dbReference type="GO" id="GO:0019199">
    <property type="term" value="F:transmembrane receptor protein kinase activity"/>
    <property type="evidence" value="ECO:0007669"/>
    <property type="project" value="InterPro"/>
</dbReference>
<dbReference type="Gene3D" id="3.10.350.10">
    <property type="entry name" value="LysM domain"/>
    <property type="match status" value="1"/>
</dbReference>
<dbReference type="InterPro" id="IPR018392">
    <property type="entry name" value="LysM"/>
</dbReference>
<evidence type="ECO:0000256" key="6">
    <source>
        <dbReference type="ARBA" id="ARBA00023136"/>
    </source>
</evidence>
<keyword evidence="3" id="KW-0812">Transmembrane</keyword>
<dbReference type="SMART" id="SM00257">
    <property type="entry name" value="LysM"/>
    <property type="match status" value="1"/>
</dbReference>
<dbReference type="PANTHER" id="PTHR46204:SF8">
    <property type="entry name" value="PROTEIN KINASE DOMAIN-CONTAINING PROTEIN"/>
    <property type="match status" value="1"/>
</dbReference>
<dbReference type="AlphaFoldDB" id="A0AAP0X6J1"/>
<keyword evidence="4 8" id="KW-0732">Signal</keyword>
<reference evidence="10 11" key="1">
    <citation type="journal article" date="2024" name="Plant J.">
        <title>Genome sequences and population genomics reveal climatic adaptation and genomic divergence between two closely related sweetgum species.</title>
        <authorList>
            <person name="Xu W.Q."/>
            <person name="Ren C.Q."/>
            <person name="Zhang X.Y."/>
            <person name="Comes H.P."/>
            <person name="Liu X.H."/>
            <person name="Li Y.G."/>
            <person name="Kettle C.J."/>
            <person name="Jalonen R."/>
            <person name="Gaisberger H."/>
            <person name="Ma Y.Z."/>
            <person name="Qiu Y.X."/>
        </authorList>
    </citation>
    <scope>NUCLEOTIDE SEQUENCE [LARGE SCALE GENOMIC DNA]</scope>
    <source>
        <strain evidence="10">Hangzhou</strain>
    </source>
</reference>
<comment type="subcellular location">
    <subcellularLocation>
        <location evidence="1">Cell membrane</location>
        <topology evidence="1">Single-pass membrane protein</topology>
    </subcellularLocation>
</comment>
<keyword evidence="2" id="KW-1003">Cell membrane</keyword>
<keyword evidence="11" id="KW-1185">Reference proteome</keyword>
<evidence type="ECO:0000256" key="8">
    <source>
        <dbReference type="SAM" id="SignalP"/>
    </source>
</evidence>
<evidence type="ECO:0000256" key="3">
    <source>
        <dbReference type="ARBA" id="ARBA00022692"/>
    </source>
</evidence>
<feature type="signal peptide" evidence="8">
    <location>
        <begin position="1"/>
        <end position="23"/>
    </location>
</feature>
<protein>
    <recommendedName>
        <fullName evidence="9">LysM domain-containing protein</fullName>
    </recommendedName>
</protein>
<gene>
    <name evidence="10" type="ORF">L1049_020928</name>
</gene>
<name>A0AAP0X6J1_LIQFO</name>
<dbReference type="CDD" id="cd00118">
    <property type="entry name" value="LysM"/>
    <property type="match status" value="1"/>
</dbReference>
<evidence type="ECO:0000256" key="1">
    <source>
        <dbReference type="ARBA" id="ARBA00004162"/>
    </source>
</evidence>
<evidence type="ECO:0000313" key="10">
    <source>
        <dbReference type="EMBL" id="KAK9292946.1"/>
    </source>
</evidence>
<keyword evidence="5" id="KW-1133">Transmembrane helix</keyword>
<evidence type="ECO:0000313" key="11">
    <source>
        <dbReference type="Proteomes" id="UP001415857"/>
    </source>
</evidence>
<dbReference type="PANTHER" id="PTHR46204">
    <property type="entry name" value="CHITIN ELICITOR RECEPTOR KINASE 1-RELATED"/>
    <property type="match status" value="1"/>
</dbReference>
<comment type="caution">
    <text evidence="10">The sequence shown here is derived from an EMBL/GenBank/DDBJ whole genome shotgun (WGS) entry which is preliminary data.</text>
</comment>